<sequence length="63" mass="7024">MSRLDPRDSDTDHGLLCAAVHEAGPSEPAARHRSHRLLATYWHRVEHFADRLARSGHLTATGL</sequence>
<gene>
    <name evidence="1" type="ORF">ACFQ16_07910</name>
</gene>
<reference evidence="2" key="1">
    <citation type="journal article" date="2019" name="Int. J. Syst. Evol. Microbiol.">
        <title>The Global Catalogue of Microorganisms (GCM) 10K type strain sequencing project: providing services to taxonomists for standard genome sequencing and annotation.</title>
        <authorList>
            <consortium name="The Broad Institute Genomics Platform"/>
            <consortium name="The Broad Institute Genome Sequencing Center for Infectious Disease"/>
            <person name="Wu L."/>
            <person name="Ma J."/>
        </authorList>
    </citation>
    <scope>NUCLEOTIDE SEQUENCE [LARGE SCALE GENOMIC DNA]</scope>
    <source>
        <strain evidence="2">CCUG 56401</strain>
    </source>
</reference>
<evidence type="ECO:0000313" key="2">
    <source>
        <dbReference type="Proteomes" id="UP001597018"/>
    </source>
</evidence>
<comment type="caution">
    <text evidence="1">The sequence shown here is derived from an EMBL/GenBank/DDBJ whole genome shotgun (WGS) entry which is preliminary data.</text>
</comment>
<organism evidence="1 2">
    <name type="scientific">Saccharopolyspora rosea</name>
    <dbReference type="NCBI Taxonomy" id="524884"/>
    <lineage>
        <taxon>Bacteria</taxon>
        <taxon>Bacillati</taxon>
        <taxon>Actinomycetota</taxon>
        <taxon>Actinomycetes</taxon>
        <taxon>Pseudonocardiales</taxon>
        <taxon>Pseudonocardiaceae</taxon>
        <taxon>Saccharopolyspora</taxon>
    </lineage>
</organism>
<keyword evidence="2" id="KW-1185">Reference proteome</keyword>
<proteinExistence type="predicted"/>
<dbReference type="RefSeq" id="WP_345599998.1">
    <property type="nucleotide sequence ID" value="NZ_BAABLT010000001.1"/>
</dbReference>
<name>A0ABW3FQT4_9PSEU</name>
<evidence type="ECO:0000313" key="1">
    <source>
        <dbReference type="EMBL" id="MFD0919665.1"/>
    </source>
</evidence>
<dbReference type="Proteomes" id="UP001597018">
    <property type="component" value="Unassembled WGS sequence"/>
</dbReference>
<accession>A0ABW3FQT4</accession>
<dbReference type="EMBL" id="JBHTIW010000003">
    <property type="protein sequence ID" value="MFD0919665.1"/>
    <property type="molecule type" value="Genomic_DNA"/>
</dbReference>
<protein>
    <submittedName>
        <fullName evidence="1">Uncharacterized protein</fullName>
    </submittedName>
</protein>